<proteinExistence type="predicted"/>
<evidence type="ECO:0000313" key="4">
    <source>
        <dbReference type="EMBL" id="TCS60094.1"/>
    </source>
</evidence>
<evidence type="ECO:0000256" key="1">
    <source>
        <dbReference type="SAM" id="Coils"/>
    </source>
</evidence>
<dbReference type="PANTHER" id="PTHR30461:SF23">
    <property type="entry name" value="DNA RECOMBINASE-RELATED"/>
    <property type="match status" value="1"/>
</dbReference>
<evidence type="ECO:0000313" key="3">
    <source>
        <dbReference type="EMBL" id="GBU06440.1"/>
    </source>
</evidence>
<gene>
    <name evidence="4" type="ORF">EDD74_1464</name>
    <name evidence="3" type="ORF">FAEUMB_29810</name>
</gene>
<sequence>MQNRLKIAMYLRLSKEDDRNTQESNSISCQRLLLKEYIEQNFRGEILSDEVCQPKACITGCPYGCEIFEFVDDGYSGTSMNRPAMQELLRCVRQKKVDCVIVKDFSRFSRDYVEMGFYVEQLFPFLGIRFISVNDHYDSRVVQNQMMGMDLAFKALVNDLYSKDLSGKVISSLHSKKERGIYCSANCPFGYRKKADDKNQVEIVPEEAKVIREIFRLTLEGYSSVDIAKKFHKEKIKTPVEYLAARGVTHRNPLGKEFSWHHTTICKILRNDFYAGDVVYGKYEKDAVGGKNHLKPKSEWKITYHHHEPIIEREIFEEVQRTRGISKPYQPRKAHMLTGKVLCGECGRALCYRNAKHPYFYCKDRYATGNENCLKKVNIFLLEQMLVSALQKEICRQIELKEVWKLYQEVQKRQYDAKMAKLRKARKNLEITGKEQIILYERYKKKEILKEEYLACKEKVQKKEDAIKSEIQRQKMLLVEMEAEKHTGLPDADKIWKACKIHELNQETVDSFIRKVKVWDERHVEIIWNFSDGKAT</sequence>
<dbReference type="Proteomes" id="UP000702954">
    <property type="component" value="Unassembled WGS sequence"/>
</dbReference>
<feature type="coiled-coil region" evidence="1">
    <location>
        <begin position="412"/>
        <end position="466"/>
    </location>
</feature>
<dbReference type="InterPro" id="IPR006119">
    <property type="entry name" value="Resolv_N"/>
</dbReference>
<dbReference type="InterPro" id="IPR011109">
    <property type="entry name" value="DNA_bind_recombinase_dom"/>
</dbReference>
<dbReference type="GO" id="GO:0000150">
    <property type="term" value="F:DNA strand exchange activity"/>
    <property type="evidence" value="ECO:0007669"/>
    <property type="project" value="InterPro"/>
</dbReference>
<dbReference type="Pfam" id="PF13408">
    <property type="entry name" value="Zn_ribbon_recom"/>
    <property type="match status" value="1"/>
</dbReference>
<dbReference type="PANTHER" id="PTHR30461">
    <property type="entry name" value="DNA-INVERTASE FROM LAMBDOID PROPHAGE"/>
    <property type="match status" value="1"/>
</dbReference>
<protein>
    <submittedName>
        <fullName evidence="3 4">Recombinase</fullName>
    </submittedName>
</protein>
<dbReference type="AlphaFoldDB" id="A0A4R3J4I8"/>
<evidence type="ECO:0000259" key="2">
    <source>
        <dbReference type="PROSITE" id="PS51737"/>
    </source>
</evidence>
<dbReference type="Gene3D" id="3.40.50.1390">
    <property type="entry name" value="Resolvase, N-terminal catalytic domain"/>
    <property type="match status" value="1"/>
</dbReference>
<dbReference type="PROSITE" id="PS51737">
    <property type="entry name" value="RECOMBINASE_DNA_BIND"/>
    <property type="match status" value="1"/>
</dbReference>
<accession>A0A4R3J4I8</accession>
<dbReference type="Pfam" id="PF00239">
    <property type="entry name" value="Resolvase"/>
    <property type="match status" value="1"/>
</dbReference>
<name>A0A4R3J4I8_9FIRM</name>
<keyword evidence="6" id="KW-1185">Reference proteome</keyword>
<comment type="caution">
    <text evidence="4">The sequence shown here is derived from an EMBL/GenBank/DDBJ whole genome shotgun (WGS) entry which is preliminary data.</text>
</comment>
<dbReference type="InterPro" id="IPR036162">
    <property type="entry name" value="Resolvase-like_N_sf"/>
</dbReference>
<dbReference type="Pfam" id="PF07508">
    <property type="entry name" value="Recombinase"/>
    <property type="match status" value="1"/>
</dbReference>
<dbReference type="Proteomes" id="UP000294613">
    <property type="component" value="Unassembled WGS sequence"/>
</dbReference>
<feature type="domain" description="Recombinase" evidence="2">
    <location>
        <begin position="188"/>
        <end position="331"/>
    </location>
</feature>
<dbReference type="InterPro" id="IPR025827">
    <property type="entry name" value="Zn_ribbon_recom_dom"/>
</dbReference>
<evidence type="ECO:0000313" key="5">
    <source>
        <dbReference type="Proteomes" id="UP000294613"/>
    </source>
</evidence>
<dbReference type="SUPFAM" id="SSF53041">
    <property type="entry name" value="Resolvase-like"/>
    <property type="match status" value="1"/>
</dbReference>
<reference evidence="4 5" key="2">
    <citation type="submission" date="2019-03" db="EMBL/GenBank/DDBJ databases">
        <title>Genomic Encyclopedia of Type Strains, Phase IV (KMG-IV): sequencing the most valuable type-strain genomes for metagenomic binning, comparative biology and taxonomic classification.</title>
        <authorList>
            <person name="Goeker M."/>
        </authorList>
    </citation>
    <scope>NUCLEOTIDE SEQUENCE [LARGE SCALE GENOMIC DNA]</scope>
    <source>
        <strain evidence="4 5">DSM 103426</strain>
    </source>
</reference>
<organism evidence="4 5">
    <name type="scientific">Faecalimonas umbilicata</name>
    <dbReference type="NCBI Taxonomy" id="1912855"/>
    <lineage>
        <taxon>Bacteria</taxon>
        <taxon>Bacillati</taxon>
        <taxon>Bacillota</taxon>
        <taxon>Clostridia</taxon>
        <taxon>Lachnospirales</taxon>
        <taxon>Lachnospiraceae</taxon>
        <taxon>Faecalimonas</taxon>
    </lineage>
</organism>
<dbReference type="InterPro" id="IPR050639">
    <property type="entry name" value="SSR_resolvase"/>
</dbReference>
<dbReference type="RefSeq" id="WP_116442335.1">
    <property type="nucleotide sequence ID" value="NZ_BHEO01000008.1"/>
</dbReference>
<reference evidence="3 6" key="1">
    <citation type="journal article" date="2018" name="Int. J. Syst. Evol. Microbiol.">
        <title>Draft Genome Sequence of Faecalimonas umbilicata JCM 30896T, an Acetate-Producing Bacterium Isolated from Human Feces.</title>
        <authorList>
            <person name="Sakamoto M."/>
            <person name="Ikeyama N."/>
            <person name="Yuki M."/>
            <person name="Ohkuma M."/>
        </authorList>
    </citation>
    <scope>NUCLEOTIDE SEQUENCE [LARGE SCALE GENOMIC DNA]</scope>
    <source>
        <strain evidence="3 6">EGH7</strain>
    </source>
</reference>
<dbReference type="GO" id="GO:0003677">
    <property type="term" value="F:DNA binding"/>
    <property type="evidence" value="ECO:0007669"/>
    <property type="project" value="InterPro"/>
</dbReference>
<dbReference type="SMART" id="SM00857">
    <property type="entry name" value="Resolvase"/>
    <property type="match status" value="1"/>
</dbReference>
<dbReference type="Gene3D" id="3.90.1750.20">
    <property type="entry name" value="Putative Large Serine Recombinase, Chain B, Domain 2"/>
    <property type="match status" value="1"/>
</dbReference>
<evidence type="ECO:0000313" key="6">
    <source>
        <dbReference type="Proteomes" id="UP000702954"/>
    </source>
</evidence>
<dbReference type="InterPro" id="IPR038109">
    <property type="entry name" value="DNA_bind_recomb_sf"/>
</dbReference>
<dbReference type="EMBL" id="SLZV01000046">
    <property type="protein sequence ID" value="TCS60094.1"/>
    <property type="molecule type" value="Genomic_DNA"/>
</dbReference>
<keyword evidence="1" id="KW-0175">Coiled coil</keyword>
<dbReference type="EMBL" id="BHEO01000008">
    <property type="protein sequence ID" value="GBU06440.1"/>
    <property type="molecule type" value="Genomic_DNA"/>
</dbReference>